<keyword evidence="2" id="KW-1185">Reference proteome</keyword>
<dbReference type="Proteomes" id="UP000607653">
    <property type="component" value="Unassembled WGS sequence"/>
</dbReference>
<comment type="caution">
    <text evidence="1">The sequence shown here is derived from an EMBL/GenBank/DDBJ whole genome shotgun (WGS) entry which is preliminary data.</text>
</comment>
<sequence>MYYKKIQDYMDDGYILFPTTIIILLEITKYRIINHEHPLFSVSNCSE</sequence>
<evidence type="ECO:0000313" key="1">
    <source>
        <dbReference type="EMBL" id="DAD42479.1"/>
    </source>
</evidence>
<gene>
    <name evidence="1" type="ORF">HUJ06_000709</name>
</gene>
<dbReference type="AlphaFoldDB" id="A0A822ZG96"/>
<dbReference type="EMBL" id="DUZY01000006">
    <property type="protein sequence ID" value="DAD42479.1"/>
    <property type="molecule type" value="Genomic_DNA"/>
</dbReference>
<proteinExistence type="predicted"/>
<organism evidence="1 2">
    <name type="scientific">Nelumbo nucifera</name>
    <name type="common">Sacred lotus</name>
    <dbReference type="NCBI Taxonomy" id="4432"/>
    <lineage>
        <taxon>Eukaryota</taxon>
        <taxon>Viridiplantae</taxon>
        <taxon>Streptophyta</taxon>
        <taxon>Embryophyta</taxon>
        <taxon>Tracheophyta</taxon>
        <taxon>Spermatophyta</taxon>
        <taxon>Magnoliopsida</taxon>
        <taxon>Proteales</taxon>
        <taxon>Nelumbonaceae</taxon>
        <taxon>Nelumbo</taxon>
    </lineage>
</organism>
<evidence type="ECO:0000313" key="2">
    <source>
        <dbReference type="Proteomes" id="UP000607653"/>
    </source>
</evidence>
<reference evidence="1 2" key="1">
    <citation type="journal article" date="2020" name="Mol. Biol. Evol.">
        <title>Distinct Expression and Methylation Patterns for Genes with Different Fates following a Single Whole-Genome Duplication in Flowering Plants.</title>
        <authorList>
            <person name="Shi T."/>
            <person name="Rahmani R.S."/>
            <person name="Gugger P.F."/>
            <person name="Wang M."/>
            <person name="Li H."/>
            <person name="Zhang Y."/>
            <person name="Li Z."/>
            <person name="Wang Q."/>
            <person name="Van de Peer Y."/>
            <person name="Marchal K."/>
            <person name="Chen J."/>
        </authorList>
    </citation>
    <scope>NUCLEOTIDE SEQUENCE [LARGE SCALE GENOMIC DNA]</scope>
    <source>
        <tissue evidence="1">Leaf</tissue>
    </source>
</reference>
<name>A0A822ZG96_NELNU</name>
<accession>A0A822ZG96</accession>
<protein>
    <submittedName>
        <fullName evidence="1">Uncharacterized protein</fullName>
    </submittedName>
</protein>